<dbReference type="EMBL" id="MGFE01000030">
    <property type="protein sequence ID" value="OGL97739.1"/>
    <property type="molecule type" value="Genomic_DNA"/>
</dbReference>
<comment type="subcellular location">
    <subcellularLocation>
        <location evidence="3">Cytoplasm</location>
    </subcellularLocation>
</comment>
<dbReference type="AlphaFoldDB" id="A0A1F7W4Q6"/>
<keyword evidence="2 3" id="KW-0648">Protein biosynthesis</keyword>
<dbReference type="InterPro" id="IPR002661">
    <property type="entry name" value="Ribosome_recyc_fac"/>
</dbReference>
<keyword evidence="3" id="KW-0963">Cytoplasm</keyword>
<dbReference type="Gene3D" id="3.30.1360.40">
    <property type="match status" value="1"/>
</dbReference>
<gene>
    <name evidence="3" type="primary">frr</name>
    <name evidence="5" type="ORF">A2304_00545</name>
</gene>
<evidence type="ECO:0000313" key="6">
    <source>
        <dbReference type="Proteomes" id="UP000176501"/>
    </source>
</evidence>
<dbReference type="Pfam" id="PF01765">
    <property type="entry name" value="RRF"/>
    <property type="match status" value="1"/>
</dbReference>
<comment type="similarity">
    <text evidence="1 3">Belongs to the RRF family.</text>
</comment>
<dbReference type="InterPro" id="IPR023584">
    <property type="entry name" value="Ribosome_recyc_fac_dom"/>
</dbReference>
<dbReference type="SUPFAM" id="SSF55194">
    <property type="entry name" value="Ribosome recycling factor, RRF"/>
    <property type="match status" value="1"/>
</dbReference>
<comment type="function">
    <text evidence="3">Responsible for the release of ribosomes from messenger RNA at the termination of protein biosynthesis. May increase the efficiency of translation by recycling ribosomes from one round of translation to another.</text>
</comment>
<dbReference type="HAMAP" id="MF_00040">
    <property type="entry name" value="RRF"/>
    <property type="match status" value="1"/>
</dbReference>
<evidence type="ECO:0000256" key="1">
    <source>
        <dbReference type="ARBA" id="ARBA00005912"/>
    </source>
</evidence>
<dbReference type="GO" id="GO:0005737">
    <property type="term" value="C:cytoplasm"/>
    <property type="evidence" value="ECO:0007669"/>
    <property type="project" value="UniProtKB-SubCell"/>
</dbReference>
<evidence type="ECO:0000259" key="4">
    <source>
        <dbReference type="Pfam" id="PF01765"/>
    </source>
</evidence>
<sequence length="180" mass="20379">MHPFVQAKKNEFQAALDHLQTELASLRTGRASPQLVENVRVEAYGSNMDLKSMASINVQDAKTIIIDPWDKSLLQAVEKAIRDADIGVNPAVDGQIIRIALPQMTEETRKKLVKIMKEKCEEARIALRGVREGARDEVKKQEIGEDEKFKMLDELDKTTKEFTELVESIGEQKEEEIMTV</sequence>
<dbReference type="GO" id="GO:0006415">
    <property type="term" value="P:translational termination"/>
    <property type="evidence" value="ECO:0007669"/>
    <property type="project" value="UniProtKB-UniRule"/>
</dbReference>
<dbReference type="Gene3D" id="1.10.132.20">
    <property type="entry name" value="Ribosome-recycling factor"/>
    <property type="match status" value="1"/>
</dbReference>
<proteinExistence type="inferred from homology"/>
<dbReference type="CDD" id="cd00520">
    <property type="entry name" value="RRF"/>
    <property type="match status" value="1"/>
</dbReference>
<dbReference type="NCBIfam" id="TIGR00496">
    <property type="entry name" value="frr"/>
    <property type="match status" value="1"/>
</dbReference>
<evidence type="ECO:0000256" key="2">
    <source>
        <dbReference type="ARBA" id="ARBA00022917"/>
    </source>
</evidence>
<accession>A0A1F7W4Q6</accession>
<protein>
    <recommendedName>
        <fullName evidence="3">Ribosome-recycling factor</fullName>
        <shortName evidence="3">RRF</shortName>
    </recommendedName>
    <alternativeName>
        <fullName evidence="3">Ribosome-releasing factor</fullName>
    </alternativeName>
</protein>
<dbReference type="Proteomes" id="UP000176501">
    <property type="component" value="Unassembled WGS sequence"/>
</dbReference>
<dbReference type="GO" id="GO:0043023">
    <property type="term" value="F:ribosomal large subunit binding"/>
    <property type="evidence" value="ECO:0007669"/>
    <property type="project" value="TreeGrafter"/>
</dbReference>
<dbReference type="PANTHER" id="PTHR20982">
    <property type="entry name" value="RIBOSOME RECYCLING FACTOR"/>
    <property type="match status" value="1"/>
</dbReference>
<dbReference type="PANTHER" id="PTHR20982:SF3">
    <property type="entry name" value="MITOCHONDRIAL RIBOSOME RECYCLING FACTOR PSEUDO 1"/>
    <property type="match status" value="1"/>
</dbReference>
<organism evidence="5 6">
    <name type="scientific">Candidatus Uhrbacteria bacterium RIFOXYB2_FULL_57_15</name>
    <dbReference type="NCBI Taxonomy" id="1802422"/>
    <lineage>
        <taxon>Bacteria</taxon>
        <taxon>Candidatus Uhriibacteriota</taxon>
    </lineage>
</organism>
<dbReference type="InterPro" id="IPR036191">
    <property type="entry name" value="RRF_sf"/>
</dbReference>
<evidence type="ECO:0000256" key="3">
    <source>
        <dbReference type="HAMAP-Rule" id="MF_00040"/>
    </source>
</evidence>
<name>A0A1F7W4Q6_9BACT</name>
<evidence type="ECO:0000313" key="5">
    <source>
        <dbReference type="EMBL" id="OGL97739.1"/>
    </source>
</evidence>
<reference evidence="5 6" key="1">
    <citation type="journal article" date="2016" name="Nat. Commun.">
        <title>Thousands of microbial genomes shed light on interconnected biogeochemical processes in an aquifer system.</title>
        <authorList>
            <person name="Anantharaman K."/>
            <person name="Brown C.T."/>
            <person name="Hug L.A."/>
            <person name="Sharon I."/>
            <person name="Castelle C.J."/>
            <person name="Probst A.J."/>
            <person name="Thomas B.C."/>
            <person name="Singh A."/>
            <person name="Wilkins M.J."/>
            <person name="Karaoz U."/>
            <person name="Brodie E.L."/>
            <person name="Williams K.H."/>
            <person name="Hubbard S.S."/>
            <person name="Banfield J.F."/>
        </authorList>
    </citation>
    <scope>NUCLEOTIDE SEQUENCE [LARGE SCALE GENOMIC DNA]</scope>
</reference>
<dbReference type="FunFam" id="3.30.1360.40:FF:000001">
    <property type="entry name" value="Ribosome-recycling factor"/>
    <property type="match status" value="1"/>
</dbReference>
<feature type="domain" description="Ribosome recycling factor" evidence="4">
    <location>
        <begin position="19"/>
        <end position="178"/>
    </location>
</feature>
<comment type="caution">
    <text evidence="5">The sequence shown here is derived from an EMBL/GenBank/DDBJ whole genome shotgun (WGS) entry which is preliminary data.</text>
</comment>